<keyword evidence="2" id="KW-1185">Reference proteome</keyword>
<protein>
    <submittedName>
        <fullName evidence="1">Uncharacterized protein</fullName>
    </submittedName>
</protein>
<dbReference type="OrthoDB" id="9970237at2759"/>
<evidence type="ECO:0000313" key="1">
    <source>
        <dbReference type="EMBL" id="CAG7729279.1"/>
    </source>
</evidence>
<dbReference type="PANTHER" id="PTHR34651:SF1">
    <property type="entry name" value="SIMILAR TO ENSANGP00000021391"/>
    <property type="match status" value="1"/>
</dbReference>
<accession>A0A8J2K3M8</accession>
<gene>
    <name evidence="1" type="ORF">AFUS01_LOCUS18007</name>
</gene>
<dbReference type="AlphaFoldDB" id="A0A8J2K3M8"/>
<proteinExistence type="predicted"/>
<name>A0A8J2K3M8_9HEXA</name>
<dbReference type="Proteomes" id="UP000708208">
    <property type="component" value="Unassembled WGS sequence"/>
</dbReference>
<comment type="caution">
    <text evidence="1">The sequence shown here is derived from an EMBL/GenBank/DDBJ whole genome shotgun (WGS) entry which is preliminary data.</text>
</comment>
<dbReference type="Pfam" id="PF15031">
    <property type="entry name" value="DUF4528"/>
    <property type="match status" value="1"/>
</dbReference>
<dbReference type="InterPro" id="IPR029245">
    <property type="entry name" value="DUF4528"/>
</dbReference>
<organism evidence="1 2">
    <name type="scientific">Allacma fusca</name>
    <dbReference type="NCBI Taxonomy" id="39272"/>
    <lineage>
        <taxon>Eukaryota</taxon>
        <taxon>Metazoa</taxon>
        <taxon>Ecdysozoa</taxon>
        <taxon>Arthropoda</taxon>
        <taxon>Hexapoda</taxon>
        <taxon>Collembola</taxon>
        <taxon>Symphypleona</taxon>
        <taxon>Sminthuridae</taxon>
        <taxon>Allacma</taxon>
    </lineage>
</organism>
<dbReference type="PANTHER" id="PTHR34651">
    <property type="entry name" value="SIMILAR TO ENSANGP00000021391"/>
    <property type="match status" value="1"/>
</dbReference>
<dbReference type="EMBL" id="CAJVCH010176106">
    <property type="protein sequence ID" value="CAG7729279.1"/>
    <property type="molecule type" value="Genomic_DNA"/>
</dbReference>
<reference evidence="1" key="1">
    <citation type="submission" date="2021-06" db="EMBL/GenBank/DDBJ databases">
        <authorList>
            <person name="Hodson N. C."/>
            <person name="Mongue J. A."/>
            <person name="Jaron S. K."/>
        </authorList>
    </citation>
    <scope>NUCLEOTIDE SEQUENCE</scope>
</reference>
<sequence length="189" mass="22235">MYLDSPMRKYITIFRSWEVWHVCFSMTSLMINRFTSVWLRANTRPQLVNSCRWQNPFRNESVRPLASQVLTCHLMSGPPWTSYFVKYNTIKDDQRGRSSFNWMVNGRNYRILRTGCWPYIKYHCTQGVPEDLSVEDAFFRVIKIINLGIPCLAYGLAATLLIRHTETVTTPHGPVNIYFLYKENKGAMY</sequence>
<evidence type="ECO:0000313" key="2">
    <source>
        <dbReference type="Proteomes" id="UP000708208"/>
    </source>
</evidence>